<proteinExistence type="predicted"/>
<evidence type="ECO:0000313" key="2">
    <source>
        <dbReference type="EMBL" id="BDG60212.1"/>
    </source>
</evidence>
<dbReference type="Gene3D" id="3.40.710.10">
    <property type="entry name" value="DD-peptidase/beta-lactamase superfamily"/>
    <property type="match status" value="2"/>
</dbReference>
<dbReference type="GO" id="GO:0030655">
    <property type="term" value="P:beta-lactam antibiotic catabolic process"/>
    <property type="evidence" value="ECO:0007669"/>
    <property type="project" value="InterPro"/>
</dbReference>
<dbReference type="PANTHER" id="PTHR35333:SF4">
    <property type="entry name" value="SLR0121 PROTEIN"/>
    <property type="match status" value="1"/>
</dbReference>
<protein>
    <submittedName>
        <fullName evidence="2">Serine hydrolase</fullName>
    </submittedName>
</protein>
<evidence type="ECO:0000313" key="3">
    <source>
        <dbReference type="Proteomes" id="UP001163687"/>
    </source>
</evidence>
<dbReference type="RefSeq" id="WP_264844276.1">
    <property type="nucleotide sequence ID" value="NZ_AP025628.1"/>
</dbReference>
<dbReference type="PANTHER" id="PTHR35333">
    <property type="entry name" value="BETA-LACTAMASE"/>
    <property type="match status" value="1"/>
</dbReference>
<accession>A0AA35CJ83</accession>
<dbReference type="Proteomes" id="UP001163687">
    <property type="component" value="Chromosome"/>
</dbReference>
<dbReference type="GO" id="GO:0046677">
    <property type="term" value="P:response to antibiotic"/>
    <property type="evidence" value="ECO:0007669"/>
    <property type="project" value="InterPro"/>
</dbReference>
<sequence>MAITDDIRALAERFSGTLGVWAQSLDTGETVEWNAEETFPAASTIKLPILYEVYKQAGEGRLDLAERLVLRAEDIVPGSGVLKDLTPGLALTVKDLATLMITVSDNTATNLLIDRVGREAVNDSMRELGLRGTHLDHKLFRAPEGAPPNRSTPADLGRLMRLIAARAVLTPAACGEMLDILGRQQYTEQITRRLPDYDGFVEPGREPAVRVASKSGAIRGTRNDVGLVEARGRRYVLALMTRGCRDLRFHPDNEASLLLADVSAALYRHFVTGS</sequence>
<dbReference type="AlphaFoldDB" id="A0AA35CJ83"/>
<organism evidence="2 3">
    <name type="scientific">Caldinitratiruptor microaerophilus</name>
    <dbReference type="NCBI Taxonomy" id="671077"/>
    <lineage>
        <taxon>Bacteria</taxon>
        <taxon>Bacillati</taxon>
        <taxon>Bacillota</taxon>
        <taxon>Clostridia</taxon>
        <taxon>Eubacteriales</taxon>
        <taxon>Symbiobacteriaceae</taxon>
        <taxon>Caldinitratiruptor</taxon>
    </lineage>
</organism>
<dbReference type="EMBL" id="AP025628">
    <property type="protein sequence ID" value="BDG60212.1"/>
    <property type="molecule type" value="Genomic_DNA"/>
</dbReference>
<name>A0AA35CJ83_9FIRM</name>
<dbReference type="KEGG" id="cmic:caldi_13020"/>
<dbReference type="InterPro" id="IPR045155">
    <property type="entry name" value="Beta-lactam_cat"/>
</dbReference>
<reference evidence="2" key="1">
    <citation type="submission" date="2022-03" db="EMBL/GenBank/DDBJ databases">
        <title>Complete genome sequence of Caldinitratiruptor microaerophilus.</title>
        <authorList>
            <person name="Mukaiyama R."/>
            <person name="Nishiyama T."/>
            <person name="Ueda K."/>
        </authorList>
    </citation>
    <scope>NUCLEOTIDE SEQUENCE</scope>
    <source>
        <strain evidence="2">JCM 16183</strain>
    </source>
</reference>
<feature type="domain" description="Beta-lactamase class A catalytic" evidence="1">
    <location>
        <begin position="19"/>
        <end position="241"/>
    </location>
</feature>
<dbReference type="InterPro" id="IPR000871">
    <property type="entry name" value="Beta-lactam_class-A"/>
</dbReference>
<dbReference type="GO" id="GO:0008800">
    <property type="term" value="F:beta-lactamase activity"/>
    <property type="evidence" value="ECO:0007669"/>
    <property type="project" value="InterPro"/>
</dbReference>
<dbReference type="InterPro" id="IPR012338">
    <property type="entry name" value="Beta-lactam/transpept-like"/>
</dbReference>
<keyword evidence="3" id="KW-1185">Reference proteome</keyword>
<dbReference type="SUPFAM" id="SSF56601">
    <property type="entry name" value="beta-lactamase/transpeptidase-like"/>
    <property type="match status" value="1"/>
</dbReference>
<dbReference type="Pfam" id="PF13354">
    <property type="entry name" value="Beta-lactamase2"/>
    <property type="match status" value="1"/>
</dbReference>
<evidence type="ECO:0000259" key="1">
    <source>
        <dbReference type="Pfam" id="PF13354"/>
    </source>
</evidence>
<dbReference type="PRINTS" id="PR00118">
    <property type="entry name" value="BLACTAMASEA"/>
</dbReference>
<gene>
    <name evidence="2" type="ORF">caldi_13020</name>
</gene>
<keyword evidence="2" id="KW-0378">Hydrolase</keyword>